<keyword evidence="2" id="KW-1185">Reference proteome</keyword>
<dbReference type="OrthoDB" id="2666285at2"/>
<gene>
    <name evidence="1" type="ORF">FPZ49_07235</name>
</gene>
<evidence type="ECO:0000313" key="1">
    <source>
        <dbReference type="EMBL" id="TVY10523.1"/>
    </source>
</evidence>
<dbReference type="EMBL" id="VNJI01000007">
    <property type="protein sequence ID" value="TVY10523.1"/>
    <property type="molecule type" value="Genomic_DNA"/>
</dbReference>
<accession>A0A559KEI5</accession>
<protein>
    <submittedName>
        <fullName evidence="1">Uncharacterized protein</fullName>
    </submittedName>
</protein>
<name>A0A559KEI5_9BACL</name>
<dbReference type="Proteomes" id="UP000317036">
    <property type="component" value="Unassembled WGS sequence"/>
</dbReference>
<dbReference type="AlphaFoldDB" id="A0A559KEI5"/>
<dbReference type="RefSeq" id="WP_144845021.1">
    <property type="nucleotide sequence ID" value="NZ_VNJI01000007.1"/>
</dbReference>
<reference evidence="1 2" key="1">
    <citation type="submission" date="2019-07" db="EMBL/GenBank/DDBJ databases">
        <authorList>
            <person name="Kim J."/>
        </authorList>
    </citation>
    <scope>NUCLEOTIDE SEQUENCE [LARGE SCALE GENOMIC DNA]</scope>
    <source>
        <strain evidence="1 2">JC52</strain>
    </source>
</reference>
<organism evidence="1 2">
    <name type="scientific">Paenibacillus cremeus</name>
    <dbReference type="NCBI Taxonomy" id="2163881"/>
    <lineage>
        <taxon>Bacteria</taxon>
        <taxon>Bacillati</taxon>
        <taxon>Bacillota</taxon>
        <taxon>Bacilli</taxon>
        <taxon>Bacillales</taxon>
        <taxon>Paenibacillaceae</taxon>
        <taxon>Paenibacillus</taxon>
    </lineage>
</organism>
<comment type="caution">
    <text evidence="1">The sequence shown here is derived from an EMBL/GenBank/DDBJ whole genome shotgun (WGS) entry which is preliminary data.</text>
</comment>
<proteinExistence type="predicted"/>
<evidence type="ECO:0000313" key="2">
    <source>
        <dbReference type="Proteomes" id="UP000317036"/>
    </source>
</evidence>
<sequence length="68" mass="7852">MDHREVEETLAQLLTEGEVEMPPTAQAVKQKLPFNPEIRIPSQWDPVAEETKLYRALAKEVDSRYDGR</sequence>